<accession>R0LFN6</accession>
<gene>
    <name evidence="2" type="ORF">Anapl_08842</name>
</gene>
<sequence length="442" mass="48441">MSSPGIHVSVLKDTRREMTPALPPGPSPLPKVRDCLHRLFLQSLRSVHLPGKANIMLKSTGCKCSQSSHTADSLPPEEDQNYRHKQQLLTVKHSLNKSVFSLRSIILLARTPDMLLELLAVGSTDGCTVQALLCGDNAKCSLQLAGFFPPPTPGAGTRQKLGARCPSEEHAFSFSSAEPSPNNNHLQRDAFCVLACWMQTRDISLDPTPTGAQTDAALQTLQTSTRAQLTQFPHTITEKSVLFFLCFSCSSKASPQGWNQSHVSRNIIRGKEVKAVYGVTVLMAETPSNTARKAAVPFMHPTAPGFYPAEFTSWASALCSLLLAVPHLTAPSAVVIWSNRSWSHWDLTGEHIFDMREISFLSNLDSKPSGQSPDFLVGLQLKDLSQFQSLCNRFVHDNVQKNIRSMKQHNREGSSSETALIGIVVLPQDTANSQLHSVEPEL</sequence>
<feature type="region of interest" description="Disordered" evidence="1">
    <location>
        <begin position="1"/>
        <end position="29"/>
    </location>
</feature>
<dbReference type="Proteomes" id="UP000296049">
    <property type="component" value="Unassembled WGS sequence"/>
</dbReference>
<dbReference type="EMBL" id="KB743380">
    <property type="protein sequence ID" value="EOA99097.1"/>
    <property type="molecule type" value="Genomic_DNA"/>
</dbReference>
<protein>
    <submittedName>
        <fullName evidence="2">Uncharacterized protein</fullName>
    </submittedName>
</protein>
<evidence type="ECO:0000313" key="3">
    <source>
        <dbReference type="Proteomes" id="UP000296049"/>
    </source>
</evidence>
<evidence type="ECO:0000313" key="2">
    <source>
        <dbReference type="EMBL" id="EOA99097.1"/>
    </source>
</evidence>
<reference evidence="3" key="1">
    <citation type="journal article" date="2013" name="Nat. Genet.">
        <title>The duck genome and transcriptome provide insight into an avian influenza virus reservoir species.</title>
        <authorList>
            <person name="Huang Y."/>
            <person name="Li Y."/>
            <person name="Burt D.W."/>
            <person name="Chen H."/>
            <person name="Zhang Y."/>
            <person name="Qian W."/>
            <person name="Kim H."/>
            <person name="Gan S."/>
            <person name="Zhao Y."/>
            <person name="Li J."/>
            <person name="Yi K."/>
            <person name="Feng H."/>
            <person name="Zhu P."/>
            <person name="Li B."/>
            <person name="Liu Q."/>
            <person name="Fairley S."/>
            <person name="Magor K.E."/>
            <person name="Du Z."/>
            <person name="Hu X."/>
            <person name="Goodman L."/>
            <person name="Tafer H."/>
            <person name="Vignal A."/>
            <person name="Lee T."/>
            <person name="Kim K.W."/>
            <person name="Sheng Z."/>
            <person name="An Y."/>
            <person name="Searle S."/>
            <person name="Herrero J."/>
            <person name="Groenen M.A."/>
            <person name="Crooijmans R.P."/>
            <person name="Faraut T."/>
            <person name="Cai Q."/>
            <person name="Webster R.G."/>
            <person name="Aldridge J.R."/>
            <person name="Warren W.C."/>
            <person name="Bartschat S."/>
            <person name="Kehr S."/>
            <person name="Marz M."/>
            <person name="Stadler P.F."/>
            <person name="Smith J."/>
            <person name="Kraus R.H."/>
            <person name="Zhao Y."/>
            <person name="Ren L."/>
            <person name="Fei J."/>
            <person name="Morisson M."/>
            <person name="Kaiser P."/>
            <person name="Griffin D.K."/>
            <person name="Rao M."/>
            <person name="Pitel F."/>
            <person name="Wang J."/>
            <person name="Li N."/>
        </authorList>
    </citation>
    <scope>NUCLEOTIDE SEQUENCE [LARGE SCALE GENOMIC DNA]</scope>
</reference>
<name>R0LFN6_ANAPL</name>
<organism evidence="2 3">
    <name type="scientific">Anas platyrhynchos</name>
    <name type="common">Mallard</name>
    <name type="synonym">Anas boschas</name>
    <dbReference type="NCBI Taxonomy" id="8839"/>
    <lineage>
        <taxon>Eukaryota</taxon>
        <taxon>Metazoa</taxon>
        <taxon>Chordata</taxon>
        <taxon>Craniata</taxon>
        <taxon>Vertebrata</taxon>
        <taxon>Euteleostomi</taxon>
        <taxon>Archelosauria</taxon>
        <taxon>Archosauria</taxon>
        <taxon>Dinosauria</taxon>
        <taxon>Saurischia</taxon>
        <taxon>Theropoda</taxon>
        <taxon>Coelurosauria</taxon>
        <taxon>Aves</taxon>
        <taxon>Neognathae</taxon>
        <taxon>Galloanserae</taxon>
        <taxon>Anseriformes</taxon>
        <taxon>Anatidae</taxon>
        <taxon>Anatinae</taxon>
        <taxon>Anas</taxon>
    </lineage>
</organism>
<proteinExistence type="predicted"/>
<keyword evidence="3" id="KW-1185">Reference proteome</keyword>
<evidence type="ECO:0000256" key="1">
    <source>
        <dbReference type="SAM" id="MobiDB-lite"/>
    </source>
</evidence>
<dbReference type="AlphaFoldDB" id="R0LFN6"/>